<feature type="domain" description="Protein kinase" evidence="1">
    <location>
        <begin position="237"/>
        <end position="298"/>
    </location>
</feature>
<dbReference type="Pfam" id="PF06045">
    <property type="entry name" value="Rhamnogal_lyase"/>
    <property type="match status" value="1"/>
</dbReference>
<name>A0A835GVW2_9MAGN</name>
<dbReference type="PANTHER" id="PTHR48006">
    <property type="entry name" value="LEUCINE-RICH REPEAT-CONTAINING PROTEIN DDB_G0281931-RELATED"/>
    <property type="match status" value="1"/>
</dbReference>
<dbReference type="GO" id="GO:0004672">
    <property type="term" value="F:protein kinase activity"/>
    <property type="evidence" value="ECO:0007669"/>
    <property type="project" value="InterPro"/>
</dbReference>
<dbReference type="InterPro" id="IPR010325">
    <property type="entry name" value="Rhamnogal_lyase"/>
</dbReference>
<proteinExistence type="predicted"/>
<gene>
    <name evidence="2" type="ORF">IFM89_005656</name>
</gene>
<organism evidence="2 3">
    <name type="scientific">Coptis chinensis</name>
    <dbReference type="NCBI Taxonomy" id="261450"/>
    <lineage>
        <taxon>Eukaryota</taxon>
        <taxon>Viridiplantae</taxon>
        <taxon>Streptophyta</taxon>
        <taxon>Embryophyta</taxon>
        <taxon>Tracheophyta</taxon>
        <taxon>Spermatophyta</taxon>
        <taxon>Magnoliopsida</taxon>
        <taxon>Ranunculales</taxon>
        <taxon>Ranunculaceae</taxon>
        <taxon>Coptidoideae</taxon>
        <taxon>Coptis</taxon>
    </lineage>
</organism>
<dbReference type="InterPro" id="IPR011009">
    <property type="entry name" value="Kinase-like_dom_sf"/>
</dbReference>
<dbReference type="PANTHER" id="PTHR48006:SF35">
    <property type="entry name" value="LEUCINE-RICH REPEAT PROTEIN KINASE FAMILY PROTEIN"/>
    <property type="match status" value="1"/>
</dbReference>
<dbReference type="Proteomes" id="UP000631114">
    <property type="component" value="Unassembled WGS sequence"/>
</dbReference>
<comment type="caution">
    <text evidence="2">The sequence shown here is derived from an EMBL/GenBank/DDBJ whole genome shotgun (WGS) entry which is preliminary data.</text>
</comment>
<sequence>MRAKRITEVEMDLTLAKSQGPQSAVTQIEITAFLRKQLRIRTPTLTEVVGQQFMIYNRWRLNQPAAEDVRLASKELIDELLCPLTTFLSDPGLASVVRGRDGSVSLPTTIASRLLETAARLDDPLDRPRPELDNCMDEDELVVKRNDIKNRRRNISDALKKLEVKGVIVRFVIGRRFHYMAMADNRLRIMPMPDDRLPGRSEPLAYPEAGLLTNPINPDLKGEDFTFVQMAPATNNFNNSTQIGQRGYGKVYKVILADGSIVAIKRALEGSLQGEKEFLTEIELLSRVHHRNLVALMG</sequence>
<dbReference type="Gene3D" id="3.30.200.20">
    <property type="entry name" value="Phosphorylase Kinase, domain 1"/>
    <property type="match status" value="1"/>
</dbReference>
<keyword evidence="3" id="KW-1185">Reference proteome</keyword>
<dbReference type="InterPro" id="IPR000719">
    <property type="entry name" value="Prot_kinase_dom"/>
</dbReference>
<reference evidence="2 3" key="1">
    <citation type="submission" date="2020-10" db="EMBL/GenBank/DDBJ databases">
        <title>The Coptis chinensis genome and diversification of protoberbering-type alkaloids.</title>
        <authorList>
            <person name="Wang B."/>
            <person name="Shu S."/>
            <person name="Song C."/>
            <person name="Liu Y."/>
        </authorList>
    </citation>
    <scope>NUCLEOTIDE SEQUENCE [LARGE SCALE GENOMIC DNA]</scope>
    <source>
        <strain evidence="2">HL-2020</strain>
        <tissue evidence="2">Leaf</tissue>
    </source>
</reference>
<evidence type="ECO:0000313" key="3">
    <source>
        <dbReference type="Proteomes" id="UP000631114"/>
    </source>
</evidence>
<dbReference type="OrthoDB" id="1924358at2759"/>
<dbReference type="AlphaFoldDB" id="A0A835GVW2"/>
<evidence type="ECO:0000259" key="1">
    <source>
        <dbReference type="PROSITE" id="PS50011"/>
    </source>
</evidence>
<dbReference type="InterPro" id="IPR051824">
    <property type="entry name" value="LRR_Rcpt-Like_S/T_Kinase"/>
</dbReference>
<dbReference type="PROSITE" id="PS50011">
    <property type="entry name" value="PROTEIN_KINASE_DOM"/>
    <property type="match status" value="1"/>
</dbReference>
<protein>
    <recommendedName>
        <fullName evidence="1">Protein kinase domain-containing protein</fullName>
    </recommendedName>
</protein>
<dbReference type="EMBL" id="JADFTS010000009">
    <property type="protein sequence ID" value="KAF9587781.1"/>
    <property type="molecule type" value="Genomic_DNA"/>
</dbReference>
<dbReference type="GO" id="GO:0005524">
    <property type="term" value="F:ATP binding"/>
    <property type="evidence" value="ECO:0007669"/>
    <property type="project" value="InterPro"/>
</dbReference>
<evidence type="ECO:0000313" key="2">
    <source>
        <dbReference type="EMBL" id="KAF9587781.1"/>
    </source>
</evidence>
<accession>A0A835GVW2</accession>
<dbReference type="SUPFAM" id="SSF56112">
    <property type="entry name" value="Protein kinase-like (PK-like)"/>
    <property type="match status" value="1"/>
</dbReference>